<dbReference type="PANTHER" id="PTHR46523">
    <property type="entry name" value="DCTP PYROPHOSPHATASE 1"/>
    <property type="match status" value="1"/>
</dbReference>
<protein>
    <recommendedName>
        <fullName evidence="3">Nucleotide pyrophosphohydrolase</fullName>
    </recommendedName>
</protein>
<evidence type="ECO:0000313" key="2">
    <source>
        <dbReference type="Proteomes" id="UP001208689"/>
    </source>
</evidence>
<dbReference type="Gene3D" id="1.10.287.1080">
    <property type="entry name" value="MazG-like"/>
    <property type="match status" value="1"/>
</dbReference>
<reference evidence="1" key="1">
    <citation type="submission" date="2022-09" db="EMBL/GenBank/DDBJ databases">
        <title>Actin cytoskeleton and complex cell architecture in an #Asgard archaeon.</title>
        <authorList>
            <person name="Ponce Toledo R.I."/>
            <person name="Schleper C."/>
            <person name="Rodrigues Oliveira T."/>
            <person name="Wollweber F."/>
            <person name="Xu J."/>
            <person name="Rittmann S."/>
            <person name="Klingl A."/>
            <person name="Pilhofer M."/>
        </authorList>
    </citation>
    <scope>NUCLEOTIDE SEQUENCE</scope>
    <source>
        <strain evidence="1">B-35</strain>
    </source>
</reference>
<dbReference type="PIRSF" id="PIRSF029826">
    <property type="entry name" value="UCP029826_pph"/>
    <property type="match status" value="1"/>
</dbReference>
<dbReference type="PANTHER" id="PTHR46523:SF1">
    <property type="entry name" value="DCTP PYROPHOSPHATASE 1"/>
    <property type="match status" value="1"/>
</dbReference>
<dbReference type="CDD" id="cd11537">
    <property type="entry name" value="NTP-PPase_RS21-C6_like"/>
    <property type="match status" value="1"/>
</dbReference>
<sequence length="121" mass="14225">MAEEDSLKRTDETTIAELRELVSEFVHERNWEQYHTPKSLSEAISIESAELLENFLFQPDSHLPADIEKVTDEMADIFVYLMSLANTLQLKSFSEEVYRKMIKNRQKYPIEKFSGNNYSKQ</sequence>
<proteinExistence type="predicted"/>
<dbReference type="InterPro" id="IPR025984">
    <property type="entry name" value="DCTPP"/>
</dbReference>
<evidence type="ECO:0008006" key="3">
    <source>
        <dbReference type="Google" id="ProtNLM"/>
    </source>
</evidence>
<dbReference type="Pfam" id="PF12643">
    <property type="entry name" value="MazG-like"/>
    <property type="match status" value="1"/>
</dbReference>
<dbReference type="EMBL" id="CP104013">
    <property type="protein sequence ID" value="UYP48283.1"/>
    <property type="molecule type" value="Genomic_DNA"/>
</dbReference>
<name>A0ABY6HXM8_9ARCH</name>
<accession>A0ABY6HXM8</accession>
<gene>
    <name evidence="1" type="ORF">NEF87_004568</name>
</gene>
<evidence type="ECO:0000313" key="1">
    <source>
        <dbReference type="EMBL" id="UYP48283.1"/>
    </source>
</evidence>
<keyword evidence="2" id="KW-1185">Reference proteome</keyword>
<dbReference type="Proteomes" id="UP001208689">
    <property type="component" value="Chromosome"/>
</dbReference>
<dbReference type="SUPFAM" id="SSF101386">
    <property type="entry name" value="all-alpha NTP pyrophosphatases"/>
    <property type="match status" value="1"/>
</dbReference>
<organism evidence="1 2">
    <name type="scientific">Candidatus Lokiarchaeum ossiferum</name>
    <dbReference type="NCBI Taxonomy" id="2951803"/>
    <lineage>
        <taxon>Archaea</taxon>
        <taxon>Promethearchaeati</taxon>
        <taxon>Promethearchaeota</taxon>
        <taxon>Promethearchaeia</taxon>
        <taxon>Promethearchaeales</taxon>
        <taxon>Promethearchaeaceae</taxon>
        <taxon>Candidatus Lokiarchaeum</taxon>
    </lineage>
</organism>
<dbReference type="InterPro" id="IPR052555">
    <property type="entry name" value="dCTP_Pyrophosphatase"/>
</dbReference>